<dbReference type="RefSeq" id="WP_101331854.1">
    <property type="nucleotide sequence ID" value="NZ_PJNH01000003.1"/>
</dbReference>
<comment type="caution">
    <text evidence="2">The sequence shown here is derived from an EMBL/GenBank/DDBJ whole genome shotgun (WGS) entry which is preliminary data.</text>
</comment>
<dbReference type="PANTHER" id="PTHR33797:SF2">
    <property type="entry name" value="ORGANIC HYDROPEROXIDE RESISTANCE PROTEIN-LIKE"/>
    <property type="match status" value="1"/>
</dbReference>
<keyword evidence="3" id="KW-1185">Reference proteome</keyword>
<gene>
    <name evidence="2" type="ORF">CEY16_09900</name>
</gene>
<accession>A0A2I0QRV4</accession>
<dbReference type="Proteomes" id="UP000243524">
    <property type="component" value="Unassembled WGS sequence"/>
</dbReference>
<dbReference type="OrthoDB" id="9797508at2"/>
<dbReference type="InterPro" id="IPR003718">
    <property type="entry name" value="OsmC/Ohr_fam"/>
</dbReference>
<evidence type="ECO:0000313" key="3">
    <source>
        <dbReference type="Proteomes" id="UP000243524"/>
    </source>
</evidence>
<dbReference type="InterPro" id="IPR019953">
    <property type="entry name" value="OHR"/>
</dbReference>
<dbReference type="GO" id="GO:0006979">
    <property type="term" value="P:response to oxidative stress"/>
    <property type="evidence" value="ECO:0007669"/>
    <property type="project" value="InterPro"/>
</dbReference>
<protein>
    <submittedName>
        <fullName evidence="2">Organic hydroperoxide resistance protein OhrA</fullName>
    </submittedName>
</protein>
<reference evidence="2 3" key="1">
    <citation type="submission" date="2017-06" db="EMBL/GenBank/DDBJ databases">
        <title>the draft geome sequence of Illustriluteabacillus marina B3227.</title>
        <authorList>
            <person name="He R.-H."/>
            <person name="Du Z.-J."/>
        </authorList>
    </citation>
    <scope>NUCLEOTIDE SEQUENCE [LARGE SCALE GENOMIC DNA]</scope>
    <source>
        <strain evidence="2 3">B3227</strain>
    </source>
</reference>
<evidence type="ECO:0000256" key="1">
    <source>
        <dbReference type="ARBA" id="ARBA00007378"/>
    </source>
</evidence>
<dbReference type="SUPFAM" id="SSF82784">
    <property type="entry name" value="OsmC-like"/>
    <property type="match status" value="1"/>
</dbReference>
<dbReference type="Gene3D" id="3.30.300.20">
    <property type="match status" value="1"/>
</dbReference>
<dbReference type="NCBIfam" id="TIGR03561">
    <property type="entry name" value="organ_hyd_perox"/>
    <property type="match status" value="1"/>
</dbReference>
<dbReference type="EMBL" id="PJNH01000003">
    <property type="protein sequence ID" value="PKR77051.1"/>
    <property type="molecule type" value="Genomic_DNA"/>
</dbReference>
<evidence type="ECO:0000313" key="2">
    <source>
        <dbReference type="EMBL" id="PKR77051.1"/>
    </source>
</evidence>
<dbReference type="Gene3D" id="2.20.25.10">
    <property type="match status" value="1"/>
</dbReference>
<comment type="similarity">
    <text evidence="1">Belongs to the OsmC/Ohr family.</text>
</comment>
<dbReference type="PANTHER" id="PTHR33797">
    <property type="entry name" value="ORGANIC HYDROPEROXIDE RESISTANCE PROTEIN-LIKE"/>
    <property type="match status" value="1"/>
</dbReference>
<dbReference type="InterPro" id="IPR015946">
    <property type="entry name" value="KH_dom-like_a/b"/>
</dbReference>
<dbReference type="AlphaFoldDB" id="A0A2I0QRV4"/>
<organism evidence="2 3">
    <name type="scientific">Halalkalibacillus sediminis</name>
    <dbReference type="NCBI Taxonomy" id="2018042"/>
    <lineage>
        <taxon>Bacteria</taxon>
        <taxon>Bacillati</taxon>
        <taxon>Bacillota</taxon>
        <taxon>Bacilli</taxon>
        <taxon>Bacillales</taxon>
        <taxon>Bacillaceae</taxon>
        <taxon>Halalkalibacillus</taxon>
    </lineage>
</organism>
<proteinExistence type="inferred from homology"/>
<name>A0A2I0QRV4_9BACI</name>
<dbReference type="InterPro" id="IPR036102">
    <property type="entry name" value="OsmC/Ohrsf"/>
</dbReference>
<sequence length="138" mass="14719">MSAIFTSKATAKGGRGGHVKSDNGVIDLNVVMPTEKTDETGTNPEELFAATYATCFDGAIGAVAQDKKVDVESTTHSEVSFMKDKEDGGFKISVKLISEFKGVSQDKADELMKAAHQVCPYSKATRGNVDVELEARAI</sequence>
<dbReference type="Pfam" id="PF02566">
    <property type="entry name" value="OsmC"/>
    <property type="match status" value="1"/>
</dbReference>